<sequence>MSPHLQVLLDYVDNNKHNNIPQHIKKLNVSNSYHRSLLFDYYNNTITKLMASLYDISEKNDLANSLLKRAIISMLRCNFYASLEDAYQSIGLGPYVPESYLCAGQVLVSLAKYNDAVDIYDRGLLVLSTPPASALPSLDSNGKNNDQSAYQQNYQQLLINLKQEALLQVDCTTPMGILMKKLPIELLHLIFTEYLSLQDRLVCARVCPAWRAFVLDQIPSMGHIMELEDMPESAMERLVTVRKNGASSDGMSKNTIHKLTLQFDDYDSFVSKSLKSKAYGLLLENNYKYIEIFGKCI</sequence>
<feature type="domain" description="F-box" evidence="1">
    <location>
        <begin position="182"/>
        <end position="225"/>
    </location>
</feature>
<evidence type="ECO:0000313" key="2">
    <source>
        <dbReference type="EMBL" id="KAI9257197.1"/>
    </source>
</evidence>
<name>A0AAD5K9A4_9FUNG</name>
<organism evidence="2 3">
    <name type="scientific">Phascolomyces articulosus</name>
    <dbReference type="NCBI Taxonomy" id="60185"/>
    <lineage>
        <taxon>Eukaryota</taxon>
        <taxon>Fungi</taxon>
        <taxon>Fungi incertae sedis</taxon>
        <taxon>Mucoromycota</taxon>
        <taxon>Mucoromycotina</taxon>
        <taxon>Mucoromycetes</taxon>
        <taxon>Mucorales</taxon>
        <taxon>Lichtheimiaceae</taxon>
        <taxon>Phascolomyces</taxon>
    </lineage>
</organism>
<comment type="caution">
    <text evidence="2">The sequence shown here is derived from an EMBL/GenBank/DDBJ whole genome shotgun (WGS) entry which is preliminary data.</text>
</comment>
<accession>A0AAD5K9A4</accession>
<protein>
    <recommendedName>
        <fullName evidence="1">F-box domain-containing protein</fullName>
    </recommendedName>
</protein>
<dbReference type="EMBL" id="JAIXMP010000020">
    <property type="protein sequence ID" value="KAI9257197.1"/>
    <property type="molecule type" value="Genomic_DNA"/>
</dbReference>
<reference evidence="2" key="2">
    <citation type="submission" date="2023-02" db="EMBL/GenBank/DDBJ databases">
        <authorList>
            <consortium name="DOE Joint Genome Institute"/>
            <person name="Mondo S.J."/>
            <person name="Chang Y."/>
            <person name="Wang Y."/>
            <person name="Ahrendt S."/>
            <person name="Andreopoulos W."/>
            <person name="Barry K."/>
            <person name="Beard J."/>
            <person name="Benny G.L."/>
            <person name="Blankenship S."/>
            <person name="Bonito G."/>
            <person name="Cuomo C."/>
            <person name="Desiro A."/>
            <person name="Gervers K.A."/>
            <person name="Hundley H."/>
            <person name="Kuo A."/>
            <person name="LaButti K."/>
            <person name="Lang B.F."/>
            <person name="Lipzen A."/>
            <person name="O'Donnell K."/>
            <person name="Pangilinan J."/>
            <person name="Reynolds N."/>
            <person name="Sandor L."/>
            <person name="Smith M.W."/>
            <person name="Tsang A."/>
            <person name="Grigoriev I.V."/>
            <person name="Stajich J.E."/>
            <person name="Spatafora J.W."/>
        </authorList>
    </citation>
    <scope>NUCLEOTIDE SEQUENCE</scope>
    <source>
        <strain evidence="2">RSA 2281</strain>
    </source>
</reference>
<keyword evidence="3" id="KW-1185">Reference proteome</keyword>
<reference evidence="2" key="1">
    <citation type="journal article" date="2022" name="IScience">
        <title>Evolution of zygomycete secretomes and the origins of terrestrial fungal ecologies.</title>
        <authorList>
            <person name="Chang Y."/>
            <person name="Wang Y."/>
            <person name="Mondo S."/>
            <person name="Ahrendt S."/>
            <person name="Andreopoulos W."/>
            <person name="Barry K."/>
            <person name="Beard J."/>
            <person name="Benny G.L."/>
            <person name="Blankenship S."/>
            <person name="Bonito G."/>
            <person name="Cuomo C."/>
            <person name="Desiro A."/>
            <person name="Gervers K.A."/>
            <person name="Hundley H."/>
            <person name="Kuo A."/>
            <person name="LaButti K."/>
            <person name="Lang B.F."/>
            <person name="Lipzen A."/>
            <person name="O'Donnell K."/>
            <person name="Pangilinan J."/>
            <person name="Reynolds N."/>
            <person name="Sandor L."/>
            <person name="Smith M.E."/>
            <person name="Tsang A."/>
            <person name="Grigoriev I.V."/>
            <person name="Stajich J.E."/>
            <person name="Spatafora J.W."/>
        </authorList>
    </citation>
    <scope>NUCLEOTIDE SEQUENCE</scope>
    <source>
        <strain evidence="2">RSA 2281</strain>
    </source>
</reference>
<dbReference type="SMART" id="SM00256">
    <property type="entry name" value="FBOX"/>
    <property type="match status" value="1"/>
</dbReference>
<dbReference type="InterPro" id="IPR001810">
    <property type="entry name" value="F-box_dom"/>
</dbReference>
<dbReference type="SUPFAM" id="SSF48452">
    <property type="entry name" value="TPR-like"/>
    <property type="match status" value="1"/>
</dbReference>
<gene>
    <name evidence="2" type="ORF">BDA99DRAFT_515792</name>
</gene>
<evidence type="ECO:0000313" key="3">
    <source>
        <dbReference type="Proteomes" id="UP001209540"/>
    </source>
</evidence>
<dbReference type="Pfam" id="PF12937">
    <property type="entry name" value="F-box-like"/>
    <property type="match status" value="1"/>
</dbReference>
<dbReference type="Gene3D" id="1.20.1280.50">
    <property type="match status" value="1"/>
</dbReference>
<dbReference type="SUPFAM" id="SSF81383">
    <property type="entry name" value="F-box domain"/>
    <property type="match status" value="1"/>
</dbReference>
<dbReference type="AlphaFoldDB" id="A0AAD5K9A4"/>
<dbReference type="InterPro" id="IPR011990">
    <property type="entry name" value="TPR-like_helical_dom_sf"/>
</dbReference>
<dbReference type="Proteomes" id="UP001209540">
    <property type="component" value="Unassembled WGS sequence"/>
</dbReference>
<proteinExistence type="predicted"/>
<evidence type="ECO:0000259" key="1">
    <source>
        <dbReference type="SMART" id="SM00256"/>
    </source>
</evidence>
<dbReference type="InterPro" id="IPR036047">
    <property type="entry name" value="F-box-like_dom_sf"/>
</dbReference>